<keyword evidence="1" id="KW-0472">Membrane</keyword>
<keyword evidence="3" id="KW-1185">Reference proteome</keyword>
<dbReference type="AlphaFoldDB" id="A0A285PVG2"/>
<gene>
    <name evidence="2" type="ORF">EHLA_3063</name>
</gene>
<dbReference type="RefSeq" id="WP_096241319.1">
    <property type="nucleotide sequence ID" value="NZ_LT907978.1"/>
</dbReference>
<dbReference type="InterPro" id="IPR019074">
    <property type="entry name" value="YabQ"/>
</dbReference>
<dbReference type="NCBIfam" id="TIGR02893">
    <property type="entry name" value="spore_yabQ"/>
    <property type="match status" value="1"/>
</dbReference>
<dbReference type="EMBL" id="LT907978">
    <property type="protein sequence ID" value="SOB73611.1"/>
    <property type="molecule type" value="Genomic_DNA"/>
</dbReference>
<dbReference type="Proteomes" id="UP000217549">
    <property type="component" value="Chromosome I"/>
</dbReference>
<name>A0A285PVG2_9FIRM</name>
<dbReference type="KEGG" id="ehl:EHLA_3063"/>
<evidence type="ECO:0000313" key="3">
    <source>
        <dbReference type="Proteomes" id="UP000217549"/>
    </source>
</evidence>
<feature type="transmembrane region" description="Helical" evidence="1">
    <location>
        <begin position="77"/>
        <end position="95"/>
    </location>
</feature>
<protein>
    <submittedName>
        <fullName evidence="2">Spore cortex biosynthesis protein, YabQ-like</fullName>
    </submittedName>
</protein>
<keyword evidence="1" id="KW-1133">Transmembrane helix</keyword>
<keyword evidence="1" id="KW-0812">Transmembrane</keyword>
<evidence type="ECO:0000313" key="2">
    <source>
        <dbReference type="EMBL" id="SOB73611.1"/>
    </source>
</evidence>
<sequence length="149" mass="17479">MENRKIAEEIIRQLQLFSLSGVYGVLLGIWYEFFRILRKTFVHKNRIVHLEDIIFCLTAAIGLFILFQVYNQGMIRFYCLFGVEGGVLLYFFVLSRWVGKFLSYLVGFFCRIIKIARGIFGFPGKVIVKNTGKTLKNMRKTIKIIRNHK</sequence>
<feature type="transmembrane region" description="Helical" evidence="1">
    <location>
        <begin position="14"/>
        <end position="33"/>
    </location>
</feature>
<reference evidence="3" key="1">
    <citation type="submission" date="2017-09" db="EMBL/GenBank/DDBJ databases">
        <authorList>
            <person name="Shetty A S."/>
        </authorList>
    </citation>
    <scope>NUCLEOTIDE SEQUENCE [LARGE SCALE GENOMIC DNA]</scope>
</reference>
<accession>A0A285PVG2</accession>
<organism evidence="2 3">
    <name type="scientific">Anaerobutyricum hallii</name>
    <dbReference type="NCBI Taxonomy" id="39488"/>
    <lineage>
        <taxon>Bacteria</taxon>
        <taxon>Bacillati</taxon>
        <taxon>Bacillota</taxon>
        <taxon>Clostridia</taxon>
        <taxon>Lachnospirales</taxon>
        <taxon>Lachnospiraceae</taxon>
        <taxon>Anaerobutyricum</taxon>
    </lineage>
</organism>
<feature type="transmembrane region" description="Helical" evidence="1">
    <location>
        <begin position="53"/>
        <end position="70"/>
    </location>
</feature>
<dbReference type="Pfam" id="PF09578">
    <property type="entry name" value="Spore_YabQ"/>
    <property type="match status" value="1"/>
</dbReference>
<evidence type="ECO:0000256" key="1">
    <source>
        <dbReference type="SAM" id="Phobius"/>
    </source>
</evidence>
<proteinExistence type="predicted"/>